<keyword evidence="2" id="KW-0472">Membrane</keyword>
<evidence type="ECO:0000256" key="1">
    <source>
        <dbReference type="ARBA" id="ARBA00009658"/>
    </source>
</evidence>
<evidence type="ECO:0000313" key="3">
    <source>
        <dbReference type="EMBL" id="KAJ7942527.1"/>
    </source>
</evidence>
<dbReference type="KEGG" id="qsa:O6P43_034438"/>
<comment type="subcellular location">
    <subcellularLocation>
        <location evidence="2">Mitochondrion inner membrane</location>
    </subcellularLocation>
</comment>
<reference evidence="3" key="1">
    <citation type="journal article" date="2023" name="Science">
        <title>Elucidation of the pathway for biosynthesis of saponin adjuvants from the soapbark tree.</title>
        <authorList>
            <person name="Reed J."/>
            <person name="Orme A."/>
            <person name="El-Demerdash A."/>
            <person name="Owen C."/>
            <person name="Martin L.B.B."/>
            <person name="Misra R.C."/>
            <person name="Kikuchi S."/>
            <person name="Rejzek M."/>
            <person name="Martin A.C."/>
            <person name="Harkess A."/>
            <person name="Leebens-Mack J."/>
            <person name="Louveau T."/>
            <person name="Stephenson M.J."/>
            <person name="Osbourn A."/>
        </authorList>
    </citation>
    <scope>NUCLEOTIDE SEQUENCE</scope>
    <source>
        <strain evidence="3">S10</strain>
    </source>
</reference>
<dbReference type="AlphaFoldDB" id="A0AAD7KN39"/>
<comment type="caution">
    <text evidence="3">The sequence shown here is derived from an EMBL/GenBank/DDBJ whole genome shotgun (WGS) entry which is preliminary data.</text>
</comment>
<dbReference type="InterPro" id="IPR000163">
    <property type="entry name" value="Prohibitin"/>
</dbReference>
<organism evidence="3 4">
    <name type="scientific">Quillaja saponaria</name>
    <name type="common">Soap bark tree</name>
    <dbReference type="NCBI Taxonomy" id="32244"/>
    <lineage>
        <taxon>Eukaryota</taxon>
        <taxon>Viridiplantae</taxon>
        <taxon>Streptophyta</taxon>
        <taxon>Embryophyta</taxon>
        <taxon>Tracheophyta</taxon>
        <taxon>Spermatophyta</taxon>
        <taxon>Magnoliopsida</taxon>
        <taxon>eudicotyledons</taxon>
        <taxon>Gunneridae</taxon>
        <taxon>Pentapetalae</taxon>
        <taxon>rosids</taxon>
        <taxon>fabids</taxon>
        <taxon>Fabales</taxon>
        <taxon>Quillajaceae</taxon>
        <taxon>Quillaja</taxon>
    </lineage>
</organism>
<dbReference type="PANTHER" id="PTHR23222:SF0">
    <property type="entry name" value="PROHIBITIN 1"/>
    <property type="match status" value="1"/>
</dbReference>
<comment type="similarity">
    <text evidence="1 2">Belongs to the prohibitin family.</text>
</comment>
<dbReference type="Proteomes" id="UP001163823">
    <property type="component" value="Unassembled WGS sequence"/>
</dbReference>
<sequence length="74" mass="7959">MKAAQERRAVIIRVKGESESAKLISDMISSAGIGLIKLWKIEASREVAATLAKTPNVSYLPGGKNLLLGLNPQR</sequence>
<dbReference type="GO" id="GO:0005743">
    <property type="term" value="C:mitochondrial inner membrane"/>
    <property type="evidence" value="ECO:0007669"/>
    <property type="project" value="UniProtKB-SubCell"/>
</dbReference>
<dbReference type="EMBL" id="JARAOO010000027">
    <property type="protein sequence ID" value="KAJ7942527.1"/>
    <property type="molecule type" value="Genomic_DNA"/>
</dbReference>
<gene>
    <name evidence="3" type="ORF">O6P43_034438</name>
</gene>
<evidence type="ECO:0000256" key="2">
    <source>
        <dbReference type="RuleBase" id="RU366048"/>
    </source>
</evidence>
<keyword evidence="2" id="KW-0999">Mitochondrion inner membrane</keyword>
<evidence type="ECO:0000313" key="4">
    <source>
        <dbReference type="Proteomes" id="UP001163823"/>
    </source>
</evidence>
<keyword evidence="2" id="KW-0496">Mitochondrion</keyword>
<dbReference type="PANTHER" id="PTHR23222">
    <property type="entry name" value="PROHIBITIN"/>
    <property type="match status" value="1"/>
</dbReference>
<proteinExistence type="inferred from homology"/>
<dbReference type="GO" id="GO:0007005">
    <property type="term" value="P:mitochondrion organization"/>
    <property type="evidence" value="ECO:0007669"/>
    <property type="project" value="TreeGrafter"/>
</dbReference>
<accession>A0AAD7KN39</accession>
<keyword evidence="4" id="KW-1185">Reference proteome</keyword>
<name>A0AAD7KN39_QUISA</name>
<protein>
    <recommendedName>
        <fullName evidence="2">Prohibitin</fullName>
    </recommendedName>
</protein>